<protein>
    <submittedName>
        <fullName evidence="4">Opacity protein</fullName>
    </submittedName>
</protein>
<evidence type="ECO:0000256" key="1">
    <source>
        <dbReference type="ARBA" id="ARBA00022729"/>
    </source>
</evidence>
<dbReference type="Proteomes" id="UP000198914">
    <property type="component" value="Unassembled WGS sequence"/>
</dbReference>
<organism evidence="4 5">
    <name type="scientific">Jannaschia faecimaris</name>
    <dbReference type="NCBI Taxonomy" id="1244108"/>
    <lineage>
        <taxon>Bacteria</taxon>
        <taxon>Pseudomonadati</taxon>
        <taxon>Pseudomonadota</taxon>
        <taxon>Alphaproteobacteria</taxon>
        <taxon>Rhodobacterales</taxon>
        <taxon>Roseobacteraceae</taxon>
        <taxon>Jannaschia</taxon>
    </lineage>
</organism>
<feature type="signal peptide" evidence="2">
    <location>
        <begin position="1"/>
        <end position="28"/>
    </location>
</feature>
<feature type="domain" description="Outer membrane protein beta-barrel" evidence="3">
    <location>
        <begin position="22"/>
        <end position="229"/>
    </location>
</feature>
<feature type="chain" id="PRO_5011439174" evidence="2">
    <location>
        <begin position="29"/>
        <end position="260"/>
    </location>
</feature>
<reference evidence="5" key="1">
    <citation type="submission" date="2016-10" db="EMBL/GenBank/DDBJ databases">
        <authorList>
            <person name="Varghese N."/>
            <person name="Submissions S."/>
        </authorList>
    </citation>
    <scope>NUCLEOTIDE SEQUENCE [LARGE SCALE GENOMIC DNA]</scope>
    <source>
        <strain evidence="5">DSM 100420</strain>
    </source>
</reference>
<evidence type="ECO:0000256" key="2">
    <source>
        <dbReference type="SAM" id="SignalP"/>
    </source>
</evidence>
<dbReference type="RefSeq" id="WP_092647364.1">
    <property type="nucleotide sequence ID" value="NZ_FNPX01000017.1"/>
</dbReference>
<keyword evidence="5" id="KW-1185">Reference proteome</keyword>
<sequence length="260" mass="27600">MQKTKALCFLTAGLAVVTAIGAASPLMAQNAPGAAFQPYVKFELGSATRASDEGYWQPPGAADPDIYFDLSDETDGFFAASYGLDWQNGFRGDLSVIGFAKANVTAPWSRTVPVTAGPHADIQTSVRSTGLMLTGYYSPLEHRGQDVAVQPFLSAGIGIARNTMSDWTRTNAAAGTPVRTFNGDTSTDFAWSLGAGVAFEIARGGDKRPVFVETAYRYFDLGSVSGSAVPLPGGPASQPRTPFRFDARQHVFSVGLRIPM</sequence>
<dbReference type="OrthoDB" id="7842578at2"/>
<keyword evidence="1 2" id="KW-0732">Signal</keyword>
<evidence type="ECO:0000313" key="4">
    <source>
        <dbReference type="EMBL" id="SDZ49435.1"/>
    </source>
</evidence>
<evidence type="ECO:0000313" key="5">
    <source>
        <dbReference type="Proteomes" id="UP000198914"/>
    </source>
</evidence>
<dbReference type="SUPFAM" id="SSF56925">
    <property type="entry name" value="OMPA-like"/>
    <property type="match status" value="1"/>
</dbReference>
<dbReference type="Gene3D" id="2.40.160.20">
    <property type="match status" value="1"/>
</dbReference>
<gene>
    <name evidence="4" type="ORF">SAMN05444004_11714</name>
</gene>
<dbReference type="AlphaFoldDB" id="A0A1H3TIF9"/>
<dbReference type="InterPro" id="IPR027385">
    <property type="entry name" value="Beta-barrel_OMP"/>
</dbReference>
<accession>A0A1H3TIF9</accession>
<name>A0A1H3TIF9_9RHOB</name>
<evidence type="ECO:0000259" key="3">
    <source>
        <dbReference type="Pfam" id="PF13505"/>
    </source>
</evidence>
<dbReference type="InterPro" id="IPR011250">
    <property type="entry name" value="OMP/PagP_B-barrel"/>
</dbReference>
<dbReference type="Pfam" id="PF13505">
    <property type="entry name" value="OMP_b-brl"/>
    <property type="match status" value="1"/>
</dbReference>
<dbReference type="STRING" id="1244108.SAMN05444004_11714"/>
<dbReference type="EMBL" id="FNPX01000017">
    <property type="protein sequence ID" value="SDZ49435.1"/>
    <property type="molecule type" value="Genomic_DNA"/>
</dbReference>
<proteinExistence type="predicted"/>